<evidence type="ECO:0000313" key="2">
    <source>
        <dbReference type="Proteomes" id="UP001056120"/>
    </source>
</evidence>
<protein>
    <submittedName>
        <fullName evidence="1">Uncharacterized protein</fullName>
    </submittedName>
</protein>
<sequence length="82" mass="9205">MELQQEIVRCKSHMIEMVKRIRVFEEDPSAISTLSCGLCVICAPHLKGTHSYWFTDIWVFSMANPESSVSSNHMASLVVSSS</sequence>
<comment type="caution">
    <text evidence="1">The sequence shown here is derived from an EMBL/GenBank/DDBJ whole genome shotgun (WGS) entry which is preliminary data.</text>
</comment>
<reference evidence="2" key="1">
    <citation type="journal article" date="2022" name="Mol. Ecol. Resour.">
        <title>The genomes of chicory, endive, great burdock and yacon provide insights into Asteraceae palaeo-polyploidization history and plant inulin production.</title>
        <authorList>
            <person name="Fan W."/>
            <person name="Wang S."/>
            <person name="Wang H."/>
            <person name="Wang A."/>
            <person name="Jiang F."/>
            <person name="Liu H."/>
            <person name="Zhao H."/>
            <person name="Xu D."/>
            <person name="Zhang Y."/>
        </authorList>
    </citation>
    <scope>NUCLEOTIDE SEQUENCE [LARGE SCALE GENOMIC DNA]</scope>
    <source>
        <strain evidence="2">cv. Yunnan</strain>
    </source>
</reference>
<dbReference type="Proteomes" id="UP001056120">
    <property type="component" value="Linkage Group LG19"/>
</dbReference>
<evidence type="ECO:0000313" key="1">
    <source>
        <dbReference type="EMBL" id="KAI3744757.1"/>
    </source>
</evidence>
<reference evidence="1 2" key="2">
    <citation type="journal article" date="2022" name="Mol. Ecol. Resour.">
        <title>The genomes of chicory, endive, great burdock and yacon provide insights into Asteraceae paleo-polyploidization history and plant inulin production.</title>
        <authorList>
            <person name="Fan W."/>
            <person name="Wang S."/>
            <person name="Wang H."/>
            <person name="Wang A."/>
            <person name="Jiang F."/>
            <person name="Liu H."/>
            <person name="Zhao H."/>
            <person name="Xu D."/>
            <person name="Zhang Y."/>
        </authorList>
    </citation>
    <scope>NUCLEOTIDE SEQUENCE [LARGE SCALE GENOMIC DNA]</scope>
    <source>
        <strain evidence="2">cv. Yunnan</strain>
        <tissue evidence="1">Leaves</tissue>
    </source>
</reference>
<accession>A0ACB9DDW1</accession>
<name>A0ACB9DDW1_9ASTR</name>
<proteinExistence type="predicted"/>
<keyword evidence="2" id="KW-1185">Reference proteome</keyword>
<gene>
    <name evidence="1" type="ORF">L1987_57848</name>
</gene>
<organism evidence="1 2">
    <name type="scientific">Smallanthus sonchifolius</name>
    <dbReference type="NCBI Taxonomy" id="185202"/>
    <lineage>
        <taxon>Eukaryota</taxon>
        <taxon>Viridiplantae</taxon>
        <taxon>Streptophyta</taxon>
        <taxon>Embryophyta</taxon>
        <taxon>Tracheophyta</taxon>
        <taxon>Spermatophyta</taxon>
        <taxon>Magnoliopsida</taxon>
        <taxon>eudicotyledons</taxon>
        <taxon>Gunneridae</taxon>
        <taxon>Pentapetalae</taxon>
        <taxon>asterids</taxon>
        <taxon>campanulids</taxon>
        <taxon>Asterales</taxon>
        <taxon>Asteraceae</taxon>
        <taxon>Asteroideae</taxon>
        <taxon>Heliantheae alliance</taxon>
        <taxon>Millerieae</taxon>
        <taxon>Smallanthus</taxon>
    </lineage>
</organism>
<dbReference type="EMBL" id="CM042036">
    <property type="protein sequence ID" value="KAI3744757.1"/>
    <property type="molecule type" value="Genomic_DNA"/>
</dbReference>